<evidence type="ECO:0000313" key="1">
    <source>
        <dbReference type="EMBL" id="KRY49336.1"/>
    </source>
</evidence>
<accession>A0A0V1CJJ3</accession>
<proteinExistence type="predicted"/>
<keyword evidence="2" id="KW-1185">Reference proteome</keyword>
<name>A0A0V1CJJ3_TRIBR</name>
<evidence type="ECO:0000313" key="2">
    <source>
        <dbReference type="Proteomes" id="UP000054653"/>
    </source>
</evidence>
<gene>
    <name evidence="1" type="ORF">T03_1645</name>
</gene>
<reference evidence="1 2" key="1">
    <citation type="submission" date="2015-01" db="EMBL/GenBank/DDBJ databases">
        <title>Evolution of Trichinella species and genotypes.</title>
        <authorList>
            <person name="Korhonen P.K."/>
            <person name="Edoardo P."/>
            <person name="Giuseppe L.R."/>
            <person name="Gasser R.B."/>
        </authorList>
    </citation>
    <scope>NUCLEOTIDE SEQUENCE [LARGE SCALE GENOMIC DNA]</scope>
    <source>
        <strain evidence="1">ISS120</strain>
    </source>
</reference>
<dbReference type="AlphaFoldDB" id="A0A0V1CJJ3"/>
<organism evidence="1 2">
    <name type="scientific">Trichinella britovi</name>
    <name type="common">Parasitic roundworm</name>
    <dbReference type="NCBI Taxonomy" id="45882"/>
    <lineage>
        <taxon>Eukaryota</taxon>
        <taxon>Metazoa</taxon>
        <taxon>Ecdysozoa</taxon>
        <taxon>Nematoda</taxon>
        <taxon>Enoplea</taxon>
        <taxon>Dorylaimia</taxon>
        <taxon>Trichinellida</taxon>
        <taxon>Trichinellidae</taxon>
        <taxon>Trichinella</taxon>
    </lineage>
</organism>
<protein>
    <submittedName>
        <fullName evidence="1">Uncharacterized protein</fullName>
    </submittedName>
</protein>
<dbReference type="Proteomes" id="UP000054653">
    <property type="component" value="Unassembled WGS sequence"/>
</dbReference>
<sequence length="59" mass="6973">MKNKDGNILNVRNIEQQAQKCNQKCINNYLCHATERRDTSAKSGRDEMINRLEFIYLEL</sequence>
<comment type="caution">
    <text evidence="1">The sequence shown here is derived from an EMBL/GenBank/DDBJ whole genome shotgun (WGS) entry which is preliminary data.</text>
</comment>
<dbReference type="EMBL" id="JYDI01000179">
    <property type="protein sequence ID" value="KRY49336.1"/>
    <property type="molecule type" value="Genomic_DNA"/>
</dbReference>